<dbReference type="InterPro" id="IPR045263">
    <property type="entry name" value="GLUT"/>
</dbReference>
<feature type="transmembrane region" description="Helical" evidence="5">
    <location>
        <begin position="7"/>
        <end position="25"/>
    </location>
</feature>
<dbReference type="Proteomes" id="UP001328107">
    <property type="component" value="Unassembled WGS sequence"/>
</dbReference>
<evidence type="ECO:0000313" key="7">
    <source>
        <dbReference type="EMBL" id="GMR45259.1"/>
    </source>
</evidence>
<evidence type="ECO:0000313" key="8">
    <source>
        <dbReference type="Proteomes" id="UP001328107"/>
    </source>
</evidence>
<proteinExistence type="predicted"/>
<feature type="transmembrane region" description="Helical" evidence="5">
    <location>
        <begin position="262"/>
        <end position="282"/>
    </location>
</feature>
<dbReference type="AlphaFoldDB" id="A0AAN5CJ07"/>
<evidence type="ECO:0000256" key="4">
    <source>
        <dbReference type="ARBA" id="ARBA00023136"/>
    </source>
</evidence>
<sequence length="344" mass="38520">TSFLSEVAFILSIALGIGFGMDALFGKNLPVLTAISILPAILAILIVLPLHETPKFLLINRNDRSAAIASLEYYRGVTAENEDTLKEIEMEKALEAGDEHTVSFESLKLEKNIPKIWQGVKEVLSMPYLRMAFFLGAATLQIVVGMKCVVYFSTDLLEDSFSPQISQIATFVFMISEFSASLFGLLVIERFGRRTLVVGLGIANVMSLCLYIASHLLITVWNPFRWGQIVALVLFGMTYGVALGPIAYFITSELVPQRHRSIVQSMVLGFNTLMNFMLSFITLPCYKYIGVLSFIPLLVIPAILCIIFLHNFLPETRGREVHEVVEELMERHNNYGGKNKVRRI</sequence>
<dbReference type="InterPro" id="IPR005828">
    <property type="entry name" value="MFS_sugar_transport-like"/>
</dbReference>
<feature type="non-terminal residue" evidence="7">
    <location>
        <position position="1"/>
    </location>
</feature>
<dbReference type="Pfam" id="PF00083">
    <property type="entry name" value="Sugar_tr"/>
    <property type="match status" value="1"/>
</dbReference>
<accession>A0AAN5CJ07</accession>
<reference evidence="8" key="1">
    <citation type="submission" date="2022-10" db="EMBL/GenBank/DDBJ databases">
        <title>Genome assembly of Pristionchus species.</title>
        <authorList>
            <person name="Yoshida K."/>
            <person name="Sommer R.J."/>
        </authorList>
    </citation>
    <scope>NUCLEOTIDE SEQUENCE [LARGE SCALE GENOMIC DNA]</scope>
    <source>
        <strain evidence="8">RS5460</strain>
    </source>
</reference>
<protein>
    <recommendedName>
        <fullName evidence="6">Major facilitator superfamily (MFS) profile domain-containing protein</fullName>
    </recommendedName>
</protein>
<dbReference type="PANTHER" id="PTHR23503:SF108">
    <property type="entry name" value="MAJOR FACILITATOR SUPERFAMILY (MFS) PROFILE DOMAIN-CONTAINING PROTEIN"/>
    <property type="match status" value="1"/>
</dbReference>
<keyword evidence="2 5" id="KW-0812">Transmembrane</keyword>
<feature type="transmembrane region" description="Helical" evidence="5">
    <location>
        <begin position="229"/>
        <end position="250"/>
    </location>
</feature>
<feature type="transmembrane region" description="Helical" evidence="5">
    <location>
        <begin position="165"/>
        <end position="188"/>
    </location>
</feature>
<dbReference type="SUPFAM" id="SSF103473">
    <property type="entry name" value="MFS general substrate transporter"/>
    <property type="match status" value="1"/>
</dbReference>
<dbReference type="PROSITE" id="PS50850">
    <property type="entry name" value="MFS"/>
    <property type="match status" value="1"/>
</dbReference>
<dbReference type="InterPro" id="IPR005829">
    <property type="entry name" value="Sugar_transporter_CS"/>
</dbReference>
<feature type="non-terminal residue" evidence="7">
    <location>
        <position position="344"/>
    </location>
</feature>
<dbReference type="InterPro" id="IPR036259">
    <property type="entry name" value="MFS_trans_sf"/>
</dbReference>
<dbReference type="PANTHER" id="PTHR23503">
    <property type="entry name" value="SOLUTE CARRIER FAMILY 2"/>
    <property type="match status" value="1"/>
</dbReference>
<organism evidence="7 8">
    <name type="scientific">Pristionchus mayeri</name>
    <dbReference type="NCBI Taxonomy" id="1317129"/>
    <lineage>
        <taxon>Eukaryota</taxon>
        <taxon>Metazoa</taxon>
        <taxon>Ecdysozoa</taxon>
        <taxon>Nematoda</taxon>
        <taxon>Chromadorea</taxon>
        <taxon>Rhabditida</taxon>
        <taxon>Rhabditina</taxon>
        <taxon>Diplogasteromorpha</taxon>
        <taxon>Diplogasteroidea</taxon>
        <taxon>Neodiplogasteridae</taxon>
        <taxon>Pristionchus</taxon>
    </lineage>
</organism>
<dbReference type="GO" id="GO:0015149">
    <property type="term" value="F:hexose transmembrane transporter activity"/>
    <property type="evidence" value="ECO:0007669"/>
    <property type="project" value="TreeGrafter"/>
</dbReference>
<keyword evidence="3 5" id="KW-1133">Transmembrane helix</keyword>
<dbReference type="Gene3D" id="1.20.1250.20">
    <property type="entry name" value="MFS general substrate transporter like domains"/>
    <property type="match status" value="1"/>
</dbReference>
<keyword evidence="4 5" id="KW-0472">Membrane</keyword>
<evidence type="ECO:0000256" key="2">
    <source>
        <dbReference type="ARBA" id="ARBA00022692"/>
    </source>
</evidence>
<comment type="caution">
    <text evidence="7">The sequence shown here is derived from an EMBL/GenBank/DDBJ whole genome shotgun (WGS) entry which is preliminary data.</text>
</comment>
<dbReference type="PROSITE" id="PS00216">
    <property type="entry name" value="SUGAR_TRANSPORT_1"/>
    <property type="match status" value="1"/>
</dbReference>
<keyword evidence="8" id="KW-1185">Reference proteome</keyword>
<evidence type="ECO:0000259" key="6">
    <source>
        <dbReference type="PROSITE" id="PS50850"/>
    </source>
</evidence>
<evidence type="ECO:0000256" key="3">
    <source>
        <dbReference type="ARBA" id="ARBA00022989"/>
    </source>
</evidence>
<name>A0AAN5CJ07_9BILA</name>
<evidence type="ECO:0000256" key="1">
    <source>
        <dbReference type="ARBA" id="ARBA00004141"/>
    </source>
</evidence>
<evidence type="ECO:0000256" key="5">
    <source>
        <dbReference type="SAM" id="Phobius"/>
    </source>
</evidence>
<comment type="subcellular location">
    <subcellularLocation>
        <location evidence="1">Membrane</location>
        <topology evidence="1">Multi-pass membrane protein</topology>
    </subcellularLocation>
</comment>
<dbReference type="GO" id="GO:0016020">
    <property type="term" value="C:membrane"/>
    <property type="evidence" value="ECO:0007669"/>
    <property type="project" value="UniProtKB-SubCell"/>
</dbReference>
<feature type="transmembrane region" description="Helical" evidence="5">
    <location>
        <begin position="31"/>
        <end position="51"/>
    </location>
</feature>
<gene>
    <name evidence="7" type="ORF">PMAYCL1PPCAC_15454</name>
</gene>
<feature type="transmembrane region" description="Helical" evidence="5">
    <location>
        <begin position="131"/>
        <end position="153"/>
    </location>
</feature>
<feature type="transmembrane region" description="Helical" evidence="5">
    <location>
        <begin position="195"/>
        <end position="217"/>
    </location>
</feature>
<dbReference type="EMBL" id="BTRK01000004">
    <property type="protein sequence ID" value="GMR45259.1"/>
    <property type="molecule type" value="Genomic_DNA"/>
</dbReference>
<feature type="transmembrane region" description="Helical" evidence="5">
    <location>
        <begin position="288"/>
        <end position="309"/>
    </location>
</feature>
<feature type="domain" description="Major facilitator superfamily (MFS) profile" evidence="6">
    <location>
        <begin position="125"/>
        <end position="344"/>
    </location>
</feature>
<dbReference type="InterPro" id="IPR020846">
    <property type="entry name" value="MFS_dom"/>
</dbReference>